<name>A0A2L0UZY5_9CAUD</name>
<organism evidence="1 2">
    <name type="scientific">Agrobacterium phage Atu_ph07</name>
    <dbReference type="NCBI Taxonomy" id="2024264"/>
    <lineage>
        <taxon>Viruses</taxon>
        <taxon>Duplodnaviria</taxon>
        <taxon>Heunggongvirae</taxon>
        <taxon>Uroviricota</taxon>
        <taxon>Caudoviricetes</taxon>
        <taxon>Polybotosvirus</taxon>
        <taxon>Polybotosvirus Atuph07</taxon>
    </lineage>
</organism>
<dbReference type="GeneID" id="40088348"/>
<evidence type="ECO:0000313" key="1">
    <source>
        <dbReference type="EMBL" id="AUZ95104.1"/>
    </source>
</evidence>
<reference evidence="1 2" key="1">
    <citation type="submission" date="2017-06" db="EMBL/GenBank/DDBJ databases">
        <authorList>
            <person name="Kim H.J."/>
            <person name="Triplett B.A."/>
        </authorList>
    </citation>
    <scope>NUCLEOTIDE SEQUENCE [LARGE SCALE GENOMIC DNA]</scope>
</reference>
<dbReference type="EMBL" id="MF403008">
    <property type="protein sequence ID" value="AUZ95104.1"/>
    <property type="molecule type" value="Genomic_DNA"/>
</dbReference>
<dbReference type="Proteomes" id="UP000223025">
    <property type="component" value="Segment"/>
</dbReference>
<proteinExistence type="predicted"/>
<accession>A0A2L0UZY5</accession>
<evidence type="ECO:0000313" key="2">
    <source>
        <dbReference type="Proteomes" id="UP000223025"/>
    </source>
</evidence>
<keyword evidence="2" id="KW-1185">Reference proteome</keyword>
<dbReference type="KEGG" id="vg:40088348"/>
<sequence length="93" mass="10758">MAIIITKRPSNWPKTRPIIWVSDEPSDDEPMCLYAYNHESYIGSNDISDLLPISSETVSRFIVFVDEKKVHNRLTTSTDEYENILQLLEKISV</sequence>
<protein>
    <submittedName>
        <fullName evidence="1">Uncharacterized protein</fullName>
    </submittedName>
</protein>
<dbReference type="RefSeq" id="YP_009612010.1">
    <property type="nucleotide sequence ID" value="NC_042013.1"/>
</dbReference>